<proteinExistence type="predicted"/>
<evidence type="ECO:0000313" key="2">
    <source>
        <dbReference type="Proteomes" id="UP001253545"/>
    </source>
</evidence>
<name>A0ABU2ZQ96_9ALTE</name>
<protein>
    <recommendedName>
        <fullName evidence="3">Transposase</fullName>
    </recommendedName>
</protein>
<gene>
    <name evidence="1" type="ORF">RM552_08095</name>
</gene>
<evidence type="ECO:0008006" key="3">
    <source>
        <dbReference type="Google" id="ProtNLM"/>
    </source>
</evidence>
<dbReference type="RefSeq" id="WP_311368320.1">
    <property type="nucleotide sequence ID" value="NZ_JAVRHX010000002.1"/>
</dbReference>
<sequence length="83" mass="9650">MTWAQRLKRVFNIDITECEKCENHNVSIIACIIDAHVIQKILKHLDKKYPVSAQPTQLPPLRAPPKEQYAEDFTIQREFNFGA</sequence>
<dbReference type="Proteomes" id="UP001253545">
    <property type="component" value="Unassembled WGS sequence"/>
</dbReference>
<evidence type="ECO:0000313" key="1">
    <source>
        <dbReference type="EMBL" id="MDT0594796.1"/>
    </source>
</evidence>
<keyword evidence="2" id="KW-1185">Reference proteome</keyword>
<dbReference type="EMBL" id="JAVRHX010000002">
    <property type="protein sequence ID" value="MDT0594796.1"/>
    <property type="molecule type" value="Genomic_DNA"/>
</dbReference>
<organism evidence="1 2">
    <name type="scientific">Glaciecola petra</name>
    <dbReference type="NCBI Taxonomy" id="3075602"/>
    <lineage>
        <taxon>Bacteria</taxon>
        <taxon>Pseudomonadati</taxon>
        <taxon>Pseudomonadota</taxon>
        <taxon>Gammaproteobacteria</taxon>
        <taxon>Alteromonadales</taxon>
        <taxon>Alteromonadaceae</taxon>
        <taxon>Glaciecola</taxon>
    </lineage>
</organism>
<reference evidence="1 2" key="1">
    <citation type="submission" date="2023-09" db="EMBL/GenBank/DDBJ databases">
        <authorList>
            <person name="Rey-Velasco X."/>
        </authorList>
    </citation>
    <scope>NUCLEOTIDE SEQUENCE [LARGE SCALE GENOMIC DNA]</scope>
    <source>
        <strain evidence="1 2">P117</strain>
    </source>
</reference>
<accession>A0ABU2ZQ96</accession>
<comment type="caution">
    <text evidence="1">The sequence shown here is derived from an EMBL/GenBank/DDBJ whole genome shotgun (WGS) entry which is preliminary data.</text>
</comment>